<dbReference type="SUPFAM" id="SSF48371">
    <property type="entry name" value="ARM repeat"/>
    <property type="match status" value="1"/>
</dbReference>
<feature type="chain" id="PRO_5047359923" evidence="2">
    <location>
        <begin position="36"/>
        <end position="937"/>
    </location>
</feature>
<feature type="region of interest" description="Disordered" evidence="1">
    <location>
        <begin position="76"/>
        <end position="97"/>
    </location>
</feature>
<reference evidence="3 4" key="1">
    <citation type="submission" date="2024-02" db="EMBL/GenBank/DDBJ databases">
        <authorList>
            <person name="Chen Y."/>
            <person name="Shah S."/>
            <person name="Dougan E. K."/>
            <person name="Thang M."/>
            <person name="Chan C."/>
        </authorList>
    </citation>
    <scope>NUCLEOTIDE SEQUENCE [LARGE SCALE GENOMIC DNA]</scope>
</reference>
<evidence type="ECO:0000313" key="3">
    <source>
        <dbReference type="EMBL" id="CAK9055269.1"/>
    </source>
</evidence>
<proteinExistence type="predicted"/>
<dbReference type="InterPro" id="IPR050870">
    <property type="entry name" value="FAST_kinase"/>
</dbReference>
<evidence type="ECO:0000256" key="1">
    <source>
        <dbReference type="SAM" id="MobiDB-lite"/>
    </source>
</evidence>
<accession>A0ABP0MZ21</accession>
<gene>
    <name evidence="3" type="ORF">SCF082_LOCUS29910</name>
</gene>
<feature type="signal peptide" evidence="2">
    <location>
        <begin position="1"/>
        <end position="35"/>
    </location>
</feature>
<protein>
    <submittedName>
        <fullName evidence="3">Uncharacterized protein</fullName>
    </submittedName>
</protein>
<dbReference type="Proteomes" id="UP001642464">
    <property type="component" value="Unassembled WGS sequence"/>
</dbReference>
<organism evidence="3 4">
    <name type="scientific">Durusdinium trenchii</name>
    <dbReference type="NCBI Taxonomy" id="1381693"/>
    <lineage>
        <taxon>Eukaryota</taxon>
        <taxon>Sar</taxon>
        <taxon>Alveolata</taxon>
        <taxon>Dinophyceae</taxon>
        <taxon>Suessiales</taxon>
        <taxon>Symbiodiniaceae</taxon>
        <taxon>Durusdinium</taxon>
    </lineage>
</organism>
<dbReference type="PANTHER" id="PTHR21228:SF40">
    <property type="entry name" value="LD45607P"/>
    <property type="match status" value="1"/>
</dbReference>
<dbReference type="PANTHER" id="PTHR21228">
    <property type="entry name" value="FAST LEU-RICH DOMAIN-CONTAINING"/>
    <property type="match status" value="1"/>
</dbReference>
<comment type="caution">
    <text evidence="3">The sequence shown here is derived from an EMBL/GenBank/DDBJ whole genome shotgun (WGS) entry which is preliminary data.</text>
</comment>
<sequence length="937" mass="102269">MSSSRPLAAATGRRSHAFLRGLVAALLAWWLSVQAAQAFGYTGGSAKVQARSEGLRTTVGVREKFGSLARKRADGKKFKAAGGGKSRAASSGRKDDESEARILTSRIKEAPAAAELLGILDEAVEVPYFNHIHASAAYHSLATFHRKGTLHDCGESPQILRLHAKVEEVLSKKTVDARATANVFWALAVLIDAAPTIIQLLPTLVKAFRATARSMKAQELANCLWAFAQLKGIAPEVLSLVPTLIAQIPGKACDMKPQELSNSLWASAQLKDVAPDVLDIVPVLVEEIPSKASGMKPQELSNSLWASAHLKDVVPDVLNIVKELVEEIPDKAAEMIPQHLSNCLWASAHLKDVAPDVLNIVPALVEEIPHKAFAMKPQEMSNCLWASAQLKDATPDVLKILPALVEEIPSIATEMKPQELSNSLWASAHLQEVAPRVLNMVSALVAQIQRKVDLNPQQLSNCLWALARLKNVVPDDIVVALAGILPQILGKAGEMIAQDLANSLWGLVSLQVSGLVPAASASSVLEFTRLAAVRFSQLLPRLKGKDLRLGMPTVVWACAQLGLHQNELLTSVEAAIGSKAKDPGTISGRVLVTHYAPPVVRAAWKIQRRSLGHLDVAKPGLGFMVLLVLFWCWVGEFTSKVIARLQVLHGFGQLLPALSWPQEEEQFTSALGWPCPRSRPGGLFARDGPLLHFVLPADMRLEDLTPDPCSPFAGACSRIARCCIAGLWRAHHAWDRCRLSFAFRDAVVTVNRRFKGRFRMKRQMEYHILRELQQLVEDALQSERRLGRHAVAVQLIDDDGPNLLYRSDAVVELHLDHDPSALEEPPGCARELAEDLLEALWRPEFPEDDRPPSCMVLLCFLSTSNPWHHAPSSSTSSSRARLRCGPFSALTVLQSAILGEDGSGKELLSQLLLPVKESIKVEVKELKSKCSVLVKES</sequence>
<keyword evidence="2" id="KW-0732">Signal</keyword>
<name>A0ABP0MZ21_9DINO</name>
<dbReference type="InterPro" id="IPR016024">
    <property type="entry name" value="ARM-type_fold"/>
</dbReference>
<evidence type="ECO:0000256" key="2">
    <source>
        <dbReference type="SAM" id="SignalP"/>
    </source>
</evidence>
<evidence type="ECO:0000313" key="4">
    <source>
        <dbReference type="Proteomes" id="UP001642464"/>
    </source>
</evidence>
<keyword evidence="4" id="KW-1185">Reference proteome</keyword>
<dbReference type="EMBL" id="CAXAMM010024446">
    <property type="protein sequence ID" value="CAK9055269.1"/>
    <property type="molecule type" value="Genomic_DNA"/>
</dbReference>